<dbReference type="PANTHER" id="PTHR34580:SF1">
    <property type="entry name" value="PROTEIN PAFC"/>
    <property type="match status" value="1"/>
</dbReference>
<feature type="domain" description="WCX" evidence="3">
    <location>
        <begin position="300"/>
        <end position="364"/>
    </location>
</feature>
<reference evidence="4 5" key="1">
    <citation type="submission" date="2014-12" db="EMBL/GenBank/DDBJ databases">
        <title>Denitrispirillum autotrophicum gen. nov., sp. nov., Denitrifying, Facultatively Autotrophic Bacteria Isolated from Rice Paddy Soil.</title>
        <authorList>
            <person name="Ishii S."/>
            <person name="Ashida N."/>
            <person name="Ohno H."/>
            <person name="Otsuka S."/>
            <person name="Yokota A."/>
            <person name="Senoo K."/>
        </authorList>
    </citation>
    <scope>NUCLEOTIDE SEQUENCE [LARGE SCALE GENOMIC DNA]</scope>
    <source>
        <strain evidence="4 5">TSA66</strain>
    </source>
</reference>
<dbReference type="STRING" id="709839.TSA66_24620"/>
<dbReference type="AlphaFoldDB" id="A0A0C2BTD0"/>
<comment type="caution">
    <text evidence="4">The sequence shown here is derived from an EMBL/GenBank/DDBJ whole genome shotgun (WGS) entry which is preliminary data.</text>
</comment>
<evidence type="ECO:0000313" key="4">
    <source>
        <dbReference type="EMBL" id="KIF83294.1"/>
    </source>
</evidence>
<evidence type="ECO:0000313" key="5">
    <source>
        <dbReference type="Proteomes" id="UP000031572"/>
    </source>
</evidence>
<dbReference type="Pfam" id="PF13280">
    <property type="entry name" value="WYL"/>
    <property type="match status" value="1"/>
</dbReference>
<feature type="domain" description="WYL" evidence="2">
    <location>
        <begin position="188"/>
        <end position="259"/>
    </location>
</feature>
<proteinExistence type="predicted"/>
<keyword evidence="5" id="KW-1185">Reference proteome</keyword>
<evidence type="ECO:0000256" key="1">
    <source>
        <dbReference type="SAM" id="MobiDB-lite"/>
    </source>
</evidence>
<dbReference type="PROSITE" id="PS52050">
    <property type="entry name" value="WYL"/>
    <property type="match status" value="1"/>
</dbReference>
<dbReference type="PANTHER" id="PTHR34580">
    <property type="match status" value="1"/>
</dbReference>
<name>A0A0C2BTD0_9BURK</name>
<accession>A0A0C2BTD0</accession>
<dbReference type="Proteomes" id="UP000031572">
    <property type="component" value="Unassembled WGS sequence"/>
</dbReference>
<dbReference type="InterPro" id="IPR057727">
    <property type="entry name" value="WCX_dom"/>
</dbReference>
<protein>
    <submittedName>
        <fullName evidence="4">Uncharacterized protein</fullName>
    </submittedName>
</protein>
<gene>
    <name evidence="4" type="ORF">TSA66_24620</name>
</gene>
<evidence type="ECO:0000259" key="3">
    <source>
        <dbReference type="Pfam" id="PF25583"/>
    </source>
</evidence>
<evidence type="ECO:0000259" key="2">
    <source>
        <dbReference type="Pfam" id="PF13280"/>
    </source>
</evidence>
<organism evidence="4 5">
    <name type="scientific">Noviherbaspirillum autotrophicum</name>
    <dbReference type="NCBI Taxonomy" id="709839"/>
    <lineage>
        <taxon>Bacteria</taxon>
        <taxon>Pseudomonadati</taxon>
        <taxon>Pseudomonadota</taxon>
        <taxon>Betaproteobacteria</taxon>
        <taxon>Burkholderiales</taxon>
        <taxon>Oxalobacteraceae</taxon>
        <taxon>Noviherbaspirillum</taxon>
    </lineage>
</organism>
<dbReference type="InterPro" id="IPR051534">
    <property type="entry name" value="CBASS_pafABC_assoc_protein"/>
</dbReference>
<feature type="region of interest" description="Disordered" evidence="1">
    <location>
        <begin position="1"/>
        <end position="27"/>
    </location>
</feature>
<dbReference type="Pfam" id="PF25583">
    <property type="entry name" value="WCX"/>
    <property type="match status" value="1"/>
</dbReference>
<dbReference type="EMBL" id="JWJG01000028">
    <property type="protein sequence ID" value="KIF83294.1"/>
    <property type="molecule type" value="Genomic_DNA"/>
</dbReference>
<dbReference type="OrthoDB" id="8751795at2"/>
<dbReference type="InterPro" id="IPR026881">
    <property type="entry name" value="WYL_dom"/>
</dbReference>
<feature type="compositionally biased region" description="Basic and acidic residues" evidence="1">
    <location>
        <begin position="1"/>
        <end position="10"/>
    </location>
</feature>
<sequence length="379" mass="42732">MAKGQPERGSDGVAPKRAGKKDSEKTLGRRMKLLSLLPVEKRGRKGVSAAELRDLLAASDYAASTRTIERDLAAMSSDERIWKDLGIALVAYADDEDGRLTLWYHAPKSKALLFHAMSEEDASMLALLDQELKHLLPPSAAQSFLHYLDRARDVLSRPGRRGSTRFKDRIRVIPEGPRRIPPEIDLAHIHEISDALFHEEQVDMVYRAAKNDTVRTYRLHPIGLLRQGMFYYLVAVKDELVACDPQPVQTFRVDRIDTIARRRHDPVSPLLPALDDAIARGVSEVSDGEMLALKLHVRHGEETRWIRNRFTEAPLAADQTISDRPDGSFDVAATVRNSRLLLNLLQSVAHYVDVIEPPALREKLDGFLDQAVALRRNRR</sequence>